<proteinExistence type="evidence at protein level"/>
<protein>
    <submittedName>
        <fullName evidence="3">Phospholipase A2 group XIII</fullName>
    </submittedName>
</protein>
<dbReference type="GO" id="GO:0004623">
    <property type="term" value="F:phospholipase A2 activity"/>
    <property type="evidence" value="ECO:0007669"/>
    <property type="project" value="InterPro"/>
</dbReference>
<keyword evidence="2" id="KW-0732">Signal</keyword>
<dbReference type="InterPro" id="IPR036444">
    <property type="entry name" value="PLipase_A2_dom_sf"/>
</dbReference>
<dbReference type="EMBL" id="AF162269">
    <property type="protein sequence ID" value="AAF80454.1"/>
    <property type="molecule type" value="mRNA"/>
</dbReference>
<evidence type="ECO:0000256" key="2">
    <source>
        <dbReference type="SAM" id="SignalP"/>
    </source>
</evidence>
<evidence type="ECO:0000313" key="3">
    <source>
        <dbReference type="EMBL" id="AAF80454.1"/>
    </source>
</evidence>
<dbReference type="EvolutionaryTrace" id="Q9P4F6"/>
<dbReference type="SUPFAM" id="SSF48619">
    <property type="entry name" value="Phospholipase A2, PLA2"/>
    <property type="match status" value="1"/>
</dbReference>
<reference evidence="3" key="2">
    <citation type="journal article" date="2006" name="Fungal Genet. Biol.">
        <title>Gene expression profiling of the nitrogen starvation stress response in the mycorrhizal ascomycete Tuber borchii.</title>
        <authorList>
            <person name="Montanini B."/>
            <person name="Gabella S."/>
            <person name="Abba S."/>
            <person name="Peter M."/>
            <person name="Kohler A."/>
            <person name="Bonfante P."/>
            <person name="Chalot M."/>
            <person name="Martin F."/>
            <person name="Ottonello S."/>
        </authorList>
    </citation>
    <scope>NUCLEOTIDE SEQUENCE</scope>
    <source>
        <strain evidence="3">ATCC 96540</strain>
    </source>
</reference>
<reference evidence="4" key="3">
    <citation type="journal article" date="2013" name="J. Biol. Chem.">
        <title>Autoproteolytic Activation of a Symbiosis-regulated Truffle Phospholipase A2.</title>
        <authorList>
            <person name="Cavazzini D."/>
            <person name="Meschi F."/>
            <person name="Corsini R."/>
            <person name="Bolchi A."/>
            <person name="Rossi G.L."/>
            <person name="Einsle O."/>
            <person name="Ottonello S."/>
        </authorList>
    </citation>
    <scope>X-RAY CRYSTALLOGRAPHY (1.90 ANGSTROMS) OF 89-211</scope>
    <scope>DISULFIDE BONDS</scope>
</reference>
<keyword evidence="4" id="KW-0002">3D-structure</keyword>
<sequence>MVKIAAIILLMGILANAAAIPVSEPAALNKRGNAEVIAEQTGDVPDFNTQITEPTGEGDRGDVADETNLSTDIVPETEAASFAASSVSAALSPVSDTDRLLYSTAMPAFLTAKRNKNPGNLDWSDDGCSKSPDRPAGFNFLDSCKRHDFGYRNYKKQHRFTEANRKRIDDNFKKDLYNECAKYSGLESWKGVACRKIANTYYDAVRTFGWL</sequence>
<dbReference type="Gene3D" id="1.20.90.10">
    <property type="entry name" value="Phospholipase A2 domain"/>
    <property type="match status" value="1"/>
</dbReference>
<dbReference type="GO" id="GO:0050482">
    <property type="term" value="P:arachidonate secretion"/>
    <property type="evidence" value="ECO:0007669"/>
    <property type="project" value="InterPro"/>
</dbReference>
<feature type="disulfide bond" evidence="4">
    <location>
        <begin position="128"/>
        <end position="144"/>
    </location>
</feature>
<dbReference type="PDBsum" id="4AUP"/>
<dbReference type="PDB" id="4AUP">
    <property type="method" value="X-ray"/>
    <property type="resolution" value="1.90 A"/>
    <property type="chains" value="A/B=89-211"/>
</dbReference>
<dbReference type="InterPro" id="IPR015141">
    <property type="entry name" value="PLipase_A2_prok/fun"/>
</dbReference>
<reference evidence="3" key="1">
    <citation type="journal article" date="2001" name="EMBO J.">
        <title>A nutrient-regulated, dual localization phospholipase A(2) in the symbiotic fungus Tuber borchii.</title>
        <authorList>
            <person name="Soragni E."/>
            <person name="Bolchi A."/>
            <person name="Balestrini R."/>
            <person name="Gambaretto C."/>
            <person name="Percudani R."/>
            <person name="Bonfante P."/>
            <person name="Ottonello S."/>
        </authorList>
    </citation>
    <scope>NUCLEOTIDE SEQUENCE</scope>
    <source>
        <strain evidence="3">ATCC 96540</strain>
    </source>
</reference>
<dbReference type="SMR" id="Q9P4F6"/>
<dbReference type="Pfam" id="PF09056">
    <property type="entry name" value="Phospholip_A2_3"/>
    <property type="match status" value="1"/>
</dbReference>
<name>Q9P4F6_TUBBO</name>
<evidence type="ECO:0000256" key="1">
    <source>
        <dbReference type="SAM" id="MobiDB-lite"/>
    </source>
</evidence>
<feature type="chain" id="PRO_5004332059" evidence="2">
    <location>
        <begin position="20"/>
        <end position="211"/>
    </location>
</feature>
<feature type="region of interest" description="Disordered" evidence="1">
    <location>
        <begin position="45"/>
        <end position="64"/>
    </location>
</feature>
<dbReference type="AlphaFoldDB" id="Q9P4F6"/>
<organism evidence="3">
    <name type="scientific">Tuber borchii</name>
    <name type="common">White truffle</name>
    <dbReference type="NCBI Taxonomy" id="42251"/>
    <lineage>
        <taxon>Eukaryota</taxon>
        <taxon>Fungi</taxon>
        <taxon>Dikarya</taxon>
        <taxon>Ascomycota</taxon>
        <taxon>Pezizomycotina</taxon>
        <taxon>Pezizomycetes</taxon>
        <taxon>Pezizales</taxon>
        <taxon>Tuberaceae</taxon>
        <taxon>Tuber</taxon>
    </lineage>
</organism>
<dbReference type="GO" id="GO:0006644">
    <property type="term" value="P:phospholipid metabolic process"/>
    <property type="evidence" value="ECO:0007669"/>
    <property type="project" value="InterPro"/>
</dbReference>
<evidence type="ECO:0007829" key="4">
    <source>
        <dbReference type="PDB" id="4AUP"/>
    </source>
</evidence>
<feature type="disulfide bond" evidence="4">
    <location>
        <begin position="180"/>
        <end position="194"/>
    </location>
</feature>
<accession>Q9P4F6</accession>
<feature type="signal peptide" evidence="2">
    <location>
        <begin position="1"/>
        <end position="19"/>
    </location>
</feature>